<dbReference type="GO" id="GO:0006281">
    <property type="term" value="P:DNA repair"/>
    <property type="evidence" value="ECO:0007669"/>
    <property type="project" value="TreeGrafter"/>
</dbReference>
<dbReference type="GO" id="GO:0005829">
    <property type="term" value="C:cytosol"/>
    <property type="evidence" value="ECO:0007669"/>
    <property type="project" value="TreeGrafter"/>
</dbReference>
<dbReference type="Gene3D" id="1.10.150.240">
    <property type="entry name" value="Putative phosphatase, domain 2"/>
    <property type="match status" value="1"/>
</dbReference>
<reference evidence="5 6" key="2">
    <citation type="journal article" date="2011" name="PLoS ONE">
        <title>The Cyst-Dividing Bacterium Ramlibacter tataouinensis TTB310 Genome Reveals a Well-Stocked Toolbox for Adaptation to a Desert Environment.</title>
        <authorList>
            <person name="De Luca G."/>
            <person name="Barakat M."/>
            <person name="Ortet P."/>
            <person name="Fochesato S."/>
            <person name="Jourlin-Castelli C."/>
            <person name="Ansaldi M."/>
            <person name="Py B."/>
            <person name="Fichant G."/>
            <person name="Coutinho P.M."/>
            <person name="Voulhoux R."/>
            <person name="Bastien O."/>
            <person name="Marechal E."/>
            <person name="Henrissat B."/>
            <person name="Quentin Y."/>
            <person name="Noirot P."/>
            <person name="Filloux A."/>
            <person name="Mejean V."/>
            <person name="Dubow M.S."/>
            <person name="Barras F."/>
            <person name="Barbe V."/>
            <person name="Weissenbach J."/>
            <person name="Mihalcescu I."/>
            <person name="Vermeglio A."/>
            <person name="Achouak W."/>
            <person name="Heulin T."/>
        </authorList>
    </citation>
    <scope>NUCLEOTIDE SEQUENCE [LARGE SCALE GENOMIC DNA]</scope>
    <source>
        <strain evidence="6">ATCC BAA-407 / DSM 14655 / LMG 21543 / TTB310</strain>
    </source>
</reference>
<dbReference type="SFLD" id="SFLDG01129">
    <property type="entry name" value="C1.5:_HAD__Beta-PGM__Phosphata"/>
    <property type="match status" value="1"/>
</dbReference>
<dbReference type="HOGENOM" id="CLU_1234063_0_0_4"/>
<dbReference type="EC" id="3.1.3.18" evidence="4"/>
<dbReference type="PANTHER" id="PTHR43434">
    <property type="entry name" value="PHOSPHOGLYCOLATE PHOSPHATASE"/>
    <property type="match status" value="1"/>
</dbReference>
<sequence>MQDTASSSQGAAPARIDWSGVDLVVFDVDGTLYDQRRLRLAMLRRLLGHTLRTRSLQTLRVLRSFRRVREQLGEEAGVNFLVEQYSRTARLHGCAPEQVERLATDWMETRPLDLLAAARYPHVDAVFAGLRAAGKQVAVFSDYPAVAKLQALGLAAQPVVSACDAAVARLKPDPTGLLAILRATGVAPSRTLMVGDRFDRDAAVADRAGVRALIRSREPHPTVPTFRRYDDPVFQPLLASSPVPAAA</sequence>
<dbReference type="GO" id="GO:0008967">
    <property type="term" value="F:phosphoglycolate phosphatase activity"/>
    <property type="evidence" value="ECO:0007669"/>
    <property type="project" value="UniProtKB-EC"/>
</dbReference>
<dbReference type="Gene3D" id="3.40.50.1000">
    <property type="entry name" value="HAD superfamily/HAD-like"/>
    <property type="match status" value="1"/>
</dbReference>
<dbReference type="InterPro" id="IPR036412">
    <property type="entry name" value="HAD-like_sf"/>
</dbReference>
<dbReference type="RefSeq" id="WP_013903156.1">
    <property type="nucleotide sequence ID" value="NC_015677.1"/>
</dbReference>
<dbReference type="SFLD" id="SFLDS00003">
    <property type="entry name" value="Haloacid_Dehalogenase"/>
    <property type="match status" value="1"/>
</dbReference>
<comment type="catalytic activity">
    <reaction evidence="1">
        <text>2-phosphoglycolate + H2O = glycolate + phosphate</text>
        <dbReference type="Rhea" id="RHEA:14369"/>
        <dbReference type="ChEBI" id="CHEBI:15377"/>
        <dbReference type="ChEBI" id="CHEBI:29805"/>
        <dbReference type="ChEBI" id="CHEBI:43474"/>
        <dbReference type="ChEBI" id="CHEBI:58033"/>
        <dbReference type="EC" id="3.1.3.18"/>
    </reaction>
</comment>
<dbReference type="EMBL" id="CP000245">
    <property type="protein sequence ID" value="AEG94928.1"/>
    <property type="molecule type" value="Genomic_DNA"/>
</dbReference>
<dbReference type="SUPFAM" id="SSF56784">
    <property type="entry name" value="HAD-like"/>
    <property type="match status" value="1"/>
</dbReference>
<dbReference type="OrthoDB" id="9792518at2"/>
<proteinExistence type="inferred from homology"/>
<gene>
    <name evidence="5" type="ordered locus">Rta_38110</name>
</gene>
<protein>
    <recommendedName>
        <fullName evidence="4">phosphoglycolate phosphatase</fullName>
        <ecNumber evidence="4">3.1.3.18</ecNumber>
    </recommendedName>
</protein>
<evidence type="ECO:0000313" key="6">
    <source>
        <dbReference type="Proteomes" id="UP000008385"/>
    </source>
</evidence>
<dbReference type="InterPro" id="IPR023198">
    <property type="entry name" value="PGP-like_dom2"/>
</dbReference>
<name>F5Y348_RAMTT</name>
<dbReference type="Proteomes" id="UP000008385">
    <property type="component" value="Chromosome"/>
</dbReference>
<evidence type="ECO:0000256" key="4">
    <source>
        <dbReference type="ARBA" id="ARBA00013078"/>
    </source>
</evidence>
<organism evidence="5 6">
    <name type="scientific">Ramlibacter tataouinensis (strain ATCC BAA-407 / DSM 14655 / LMG 21543 / TTB310)</name>
    <dbReference type="NCBI Taxonomy" id="365046"/>
    <lineage>
        <taxon>Bacteria</taxon>
        <taxon>Pseudomonadati</taxon>
        <taxon>Pseudomonadota</taxon>
        <taxon>Betaproteobacteria</taxon>
        <taxon>Burkholderiales</taxon>
        <taxon>Comamonadaceae</taxon>
        <taxon>Ramlibacter</taxon>
    </lineage>
</organism>
<dbReference type="InterPro" id="IPR023214">
    <property type="entry name" value="HAD_sf"/>
</dbReference>
<dbReference type="Pfam" id="PF00702">
    <property type="entry name" value="Hydrolase"/>
    <property type="match status" value="1"/>
</dbReference>
<evidence type="ECO:0000256" key="2">
    <source>
        <dbReference type="ARBA" id="ARBA00004818"/>
    </source>
</evidence>
<dbReference type="STRING" id="365046.Rta_38110"/>
<dbReference type="PANTHER" id="PTHR43434:SF1">
    <property type="entry name" value="PHOSPHOGLYCOLATE PHOSPHATASE"/>
    <property type="match status" value="1"/>
</dbReference>
<keyword evidence="6" id="KW-1185">Reference proteome</keyword>
<dbReference type="AlphaFoldDB" id="F5Y348"/>
<comment type="pathway">
    <text evidence="2">Organic acid metabolism; glycolate biosynthesis; glycolate from 2-phosphoglycolate: step 1/1.</text>
</comment>
<evidence type="ECO:0000313" key="5">
    <source>
        <dbReference type="EMBL" id="AEG94928.1"/>
    </source>
</evidence>
<accession>F5Y348</accession>
<evidence type="ECO:0000256" key="3">
    <source>
        <dbReference type="ARBA" id="ARBA00006171"/>
    </source>
</evidence>
<reference evidence="6" key="1">
    <citation type="submission" date="2006-01" db="EMBL/GenBank/DDBJ databases">
        <title>Genome of the cyst-dividing bacterium Ramlibacter tataouinensis.</title>
        <authorList>
            <person name="Barakat M."/>
            <person name="Ortet P."/>
            <person name="De Luca G."/>
            <person name="Jourlin-Castelli C."/>
            <person name="Ansaldi M."/>
            <person name="Py B."/>
            <person name="Fichant G."/>
            <person name="Coutinho P."/>
            <person name="Voulhoux R."/>
            <person name="Bastien O."/>
            <person name="Roy S."/>
            <person name="Marechal E."/>
            <person name="Henrissat B."/>
            <person name="Quentin Y."/>
            <person name="Noirot P."/>
            <person name="Filloux A."/>
            <person name="Mejean V."/>
            <person name="DuBow M."/>
            <person name="Barras F."/>
            <person name="Heulin T."/>
        </authorList>
    </citation>
    <scope>NUCLEOTIDE SEQUENCE [LARGE SCALE GENOMIC DNA]</scope>
    <source>
        <strain evidence="6">ATCC BAA-407 / DSM 14655 / LMG 21543 / TTB310</strain>
    </source>
</reference>
<dbReference type="PATRIC" id="fig|365046.3.peg.3911"/>
<dbReference type="eggNOG" id="COG0546">
    <property type="taxonomic scope" value="Bacteria"/>
</dbReference>
<evidence type="ECO:0000256" key="1">
    <source>
        <dbReference type="ARBA" id="ARBA00000830"/>
    </source>
</evidence>
<comment type="similarity">
    <text evidence="3">Belongs to the HAD-like hydrolase superfamily. CbbY/CbbZ/Gph/YieH family.</text>
</comment>
<dbReference type="InterPro" id="IPR050155">
    <property type="entry name" value="HAD-like_hydrolase_sf"/>
</dbReference>
<dbReference type="KEGG" id="rta:Rta_38110"/>